<evidence type="ECO:0000259" key="6">
    <source>
        <dbReference type="Pfam" id="PF13870"/>
    </source>
</evidence>
<evidence type="ECO:0000313" key="7">
    <source>
        <dbReference type="EMBL" id="KAF6019200.1"/>
    </source>
</evidence>
<feature type="compositionally biased region" description="Basic and acidic residues" evidence="5">
    <location>
        <begin position="1"/>
        <end position="14"/>
    </location>
</feature>
<evidence type="ECO:0000256" key="3">
    <source>
        <dbReference type="ARBA" id="ARBA00023273"/>
    </source>
</evidence>
<comment type="caution">
    <text evidence="7">The sequence shown here is derived from an EMBL/GenBank/DDBJ whole genome shotgun (WGS) entry which is preliminary data.</text>
</comment>
<dbReference type="PANTHER" id="PTHR15654:SF1">
    <property type="entry name" value="COILED-COIL DOMAIN-CONTAINING PROTEIN 96"/>
    <property type="match status" value="1"/>
</dbReference>
<feature type="compositionally biased region" description="Acidic residues" evidence="5">
    <location>
        <begin position="189"/>
        <end position="201"/>
    </location>
</feature>
<feature type="domain" description="CCDC113/CCDC96 coiled-coil" evidence="6">
    <location>
        <begin position="425"/>
        <end position="598"/>
    </location>
</feature>
<accession>A0A7J7IZ98</accession>
<organism evidence="7 8">
    <name type="scientific">Bugula neritina</name>
    <name type="common">Brown bryozoan</name>
    <name type="synonym">Sertularia neritina</name>
    <dbReference type="NCBI Taxonomy" id="10212"/>
    <lineage>
        <taxon>Eukaryota</taxon>
        <taxon>Metazoa</taxon>
        <taxon>Spiralia</taxon>
        <taxon>Lophotrochozoa</taxon>
        <taxon>Bryozoa</taxon>
        <taxon>Gymnolaemata</taxon>
        <taxon>Cheilostomatida</taxon>
        <taxon>Flustrina</taxon>
        <taxon>Buguloidea</taxon>
        <taxon>Bugulidae</taxon>
        <taxon>Bugula</taxon>
    </lineage>
</organism>
<feature type="compositionally biased region" description="Basic and acidic residues" evidence="5">
    <location>
        <begin position="263"/>
        <end position="272"/>
    </location>
</feature>
<dbReference type="GO" id="GO:0005930">
    <property type="term" value="C:axoneme"/>
    <property type="evidence" value="ECO:0007669"/>
    <property type="project" value="TreeGrafter"/>
</dbReference>
<dbReference type="InterPro" id="IPR051885">
    <property type="entry name" value="CC_CF"/>
</dbReference>
<feature type="coiled-coil region" evidence="4">
    <location>
        <begin position="431"/>
        <end position="597"/>
    </location>
</feature>
<gene>
    <name evidence="7" type="ORF">EB796_022503</name>
</gene>
<keyword evidence="3" id="KW-0966">Cell projection</keyword>
<evidence type="ECO:0000256" key="5">
    <source>
        <dbReference type="SAM" id="MobiDB-lite"/>
    </source>
</evidence>
<keyword evidence="2 4" id="KW-0175">Coiled coil</keyword>
<dbReference type="EMBL" id="VXIV02003250">
    <property type="protein sequence ID" value="KAF6019200.1"/>
    <property type="molecule type" value="Genomic_DNA"/>
</dbReference>
<dbReference type="Proteomes" id="UP000593567">
    <property type="component" value="Unassembled WGS sequence"/>
</dbReference>
<evidence type="ECO:0000313" key="8">
    <source>
        <dbReference type="Proteomes" id="UP000593567"/>
    </source>
</evidence>
<keyword evidence="8" id="KW-1185">Reference proteome</keyword>
<dbReference type="Pfam" id="PF13870">
    <property type="entry name" value="CCDC113_CCDC96_CC"/>
    <property type="match status" value="1"/>
</dbReference>
<evidence type="ECO:0000256" key="2">
    <source>
        <dbReference type="ARBA" id="ARBA00023054"/>
    </source>
</evidence>
<dbReference type="GO" id="GO:0036064">
    <property type="term" value="C:ciliary basal body"/>
    <property type="evidence" value="ECO:0007669"/>
    <property type="project" value="TreeGrafter"/>
</dbReference>
<comment type="subcellular location">
    <subcellularLocation>
        <location evidence="1">Cell projection</location>
        <location evidence="1">Cilium</location>
    </subcellularLocation>
</comment>
<protein>
    <submittedName>
        <fullName evidence="7">CCDC96</fullName>
    </submittedName>
</protein>
<proteinExistence type="predicted"/>
<feature type="compositionally biased region" description="Basic and acidic residues" evidence="5">
    <location>
        <begin position="150"/>
        <end position="161"/>
    </location>
</feature>
<evidence type="ECO:0000256" key="4">
    <source>
        <dbReference type="SAM" id="Coils"/>
    </source>
</evidence>
<feature type="compositionally biased region" description="Basic and acidic residues" evidence="5">
    <location>
        <begin position="223"/>
        <end position="240"/>
    </location>
</feature>
<feature type="region of interest" description="Disordered" evidence="5">
    <location>
        <begin position="1"/>
        <end position="291"/>
    </location>
</feature>
<reference evidence="7" key="1">
    <citation type="submission" date="2020-06" db="EMBL/GenBank/DDBJ databases">
        <title>Draft genome of Bugula neritina, a colonial animal packing powerful symbionts and potential medicines.</title>
        <authorList>
            <person name="Rayko M."/>
        </authorList>
    </citation>
    <scope>NUCLEOTIDE SEQUENCE [LARGE SCALE GENOMIC DNA]</scope>
    <source>
        <strain evidence="7">Kwan_BN1</strain>
    </source>
</reference>
<evidence type="ECO:0000256" key="1">
    <source>
        <dbReference type="ARBA" id="ARBA00004138"/>
    </source>
</evidence>
<feature type="compositionally biased region" description="Acidic residues" evidence="5">
    <location>
        <begin position="273"/>
        <end position="284"/>
    </location>
</feature>
<feature type="compositionally biased region" description="Acidic residues" evidence="5">
    <location>
        <begin position="162"/>
        <end position="172"/>
    </location>
</feature>
<dbReference type="GO" id="GO:0060271">
    <property type="term" value="P:cilium assembly"/>
    <property type="evidence" value="ECO:0007669"/>
    <property type="project" value="TreeGrafter"/>
</dbReference>
<feature type="compositionally biased region" description="Basic and acidic residues" evidence="5">
    <location>
        <begin position="72"/>
        <end position="83"/>
    </location>
</feature>
<sequence length="614" mass="69485">MMIINMKHDSDYHSIKPVPEDAQVQEKTEEIADNATAATENESKDNNDEPTPADVKSTVPEEENVAENVEQSEVKEEEPKTAEGEVVEESADGETTETAADNPPGEAEPAATEGSTDQPAEEAETGEAGEAGEGGEAKEATSEEPEGESEEKPQEEVKTGDADGEAADVEVNEETKAEGEETSTAANEETVEPSNELETEGQPEANQDQAEHEAMPQSDTFTDGEKPESPAPHIVEKLSRDGSPAPADGETETKPTSPPVADSPREDEHVEEGFDVEALEEDIMSPEQDREALVEMYQTAITEREQLQQQNHQLQHKLAEYFKRRRSDEQKPEAVDKNEADQEQRYVKYMSQLEELRAEDQLIREKYEEEIEDLKQRCEEKNREVDVHRLKFVEFKHQVALNALNSRSGKPIPPKDIEQYLAGESKKDQDVIAVRLENIKLKNKLKKKEQQLKSKEELADGLHLIDFEQLKIENQTYNEKIEERNEELLKLRKKITNTVQVLTHLKEKLQFVQGENSLLKNKLKDVEGAVAQKRDVLTRTKQARDALRIDNHRLRQNCGLLGNEPLLRDFEERKDEADGLKERLERLKMQHAELTLNTSSVRRKIEQIKSHNQS</sequence>
<dbReference type="PANTHER" id="PTHR15654">
    <property type="entry name" value="COILED-COIL DOMAIN-CONTAINING PROTEIN 113-RELATED"/>
    <property type="match status" value="1"/>
</dbReference>
<feature type="compositionally biased region" description="Acidic residues" evidence="5">
    <location>
        <begin position="85"/>
        <end position="95"/>
    </location>
</feature>
<dbReference type="InterPro" id="IPR025254">
    <property type="entry name" value="CCDC113/CCDC96_CC"/>
</dbReference>
<dbReference type="AlphaFoldDB" id="A0A7J7IZ98"/>
<name>A0A7J7IZ98_BUGNE</name>
<dbReference type="OrthoDB" id="10254794at2759"/>